<sequence length="262" mass="29826">MGVNCFPHNHDIWKVIIYLVMLWPCAKGRRFEVFNETATLPTACSIVEADLSITVAAFDGQTELNATTVSSDNSDTYVYGRCGHFMLVAWPDYIQWHLAYFGTYVDFSVLFTPRFLFGHLTPSTEILVYESPRRALVQSSNVSYKCSTKRADYYRRNLTQAITFTVFVVVKSVQAQFENVVNGTFSPAAGPECQQQNVNPPQPTFRPDVPTRTETFWQRNWLRFIVPLVGSVVGVVIASGIWNYFRRRQTKPVPAAQTERLV</sequence>
<organism evidence="3 4">
    <name type="scientific">Elysia marginata</name>
    <dbReference type="NCBI Taxonomy" id="1093978"/>
    <lineage>
        <taxon>Eukaryota</taxon>
        <taxon>Metazoa</taxon>
        <taxon>Spiralia</taxon>
        <taxon>Lophotrochozoa</taxon>
        <taxon>Mollusca</taxon>
        <taxon>Gastropoda</taxon>
        <taxon>Heterobranchia</taxon>
        <taxon>Euthyneura</taxon>
        <taxon>Panpulmonata</taxon>
        <taxon>Sacoglossa</taxon>
        <taxon>Placobranchoidea</taxon>
        <taxon>Plakobranchidae</taxon>
        <taxon>Elysia</taxon>
    </lineage>
</organism>
<reference evidence="3 4" key="1">
    <citation type="journal article" date="2021" name="Elife">
        <title>Chloroplast acquisition without the gene transfer in kleptoplastic sea slugs, Plakobranchus ocellatus.</title>
        <authorList>
            <person name="Maeda T."/>
            <person name="Takahashi S."/>
            <person name="Yoshida T."/>
            <person name="Shimamura S."/>
            <person name="Takaki Y."/>
            <person name="Nagai Y."/>
            <person name="Toyoda A."/>
            <person name="Suzuki Y."/>
            <person name="Arimoto A."/>
            <person name="Ishii H."/>
            <person name="Satoh N."/>
            <person name="Nishiyama T."/>
            <person name="Hasebe M."/>
            <person name="Maruyama T."/>
            <person name="Minagawa J."/>
            <person name="Obokata J."/>
            <person name="Shigenobu S."/>
        </authorList>
    </citation>
    <scope>NUCLEOTIDE SEQUENCE [LARGE SCALE GENOMIC DNA]</scope>
</reference>
<feature type="transmembrane region" description="Helical" evidence="1">
    <location>
        <begin position="221"/>
        <end position="245"/>
    </location>
</feature>
<name>A0AAV4JDL8_9GAST</name>
<evidence type="ECO:0000256" key="1">
    <source>
        <dbReference type="SAM" id="Phobius"/>
    </source>
</evidence>
<accession>A0AAV4JDL8</accession>
<dbReference type="EMBL" id="BMAT01003005">
    <property type="protein sequence ID" value="GFS18666.1"/>
    <property type="molecule type" value="Genomic_DNA"/>
</dbReference>
<keyword evidence="1" id="KW-1133">Transmembrane helix</keyword>
<keyword evidence="2" id="KW-0732">Signal</keyword>
<protein>
    <submittedName>
        <fullName evidence="3">Uncharacterized protein</fullName>
    </submittedName>
</protein>
<gene>
    <name evidence="3" type="ORF">ElyMa_001528100</name>
</gene>
<dbReference type="Proteomes" id="UP000762676">
    <property type="component" value="Unassembled WGS sequence"/>
</dbReference>
<feature type="signal peptide" evidence="2">
    <location>
        <begin position="1"/>
        <end position="28"/>
    </location>
</feature>
<evidence type="ECO:0000313" key="4">
    <source>
        <dbReference type="Proteomes" id="UP000762676"/>
    </source>
</evidence>
<keyword evidence="4" id="KW-1185">Reference proteome</keyword>
<evidence type="ECO:0000313" key="3">
    <source>
        <dbReference type="EMBL" id="GFS18666.1"/>
    </source>
</evidence>
<evidence type="ECO:0000256" key="2">
    <source>
        <dbReference type="SAM" id="SignalP"/>
    </source>
</evidence>
<keyword evidence="1" id="KW-0472">Membrane</keyword>
<proteinExistence type="predicted"/>
<keyword evidence="1" id="KW-0812">Transmembrane</keyword>
<feature type="chain" id="PRO_5043741525" evidence="2">
    <location>
        <begin position="29"/>
        <end position="262"/>
    </location>
</feature>
<comment type="caution">
    <text evidence="3">The sequence shown here is derived from an EMBL/GenBank/DDBJ whole genome shotgun (WGS) entry which is preliminary data.</text>
</comment>
<dbReference type="AlphaFoldDB" id="A0AAV4JDL8"/>